<feature type="compositionally biased region" description="Polar residues" evidence="1">
    <location>
        <begin position="99"/>
        <end position="111"/>
    </location>
</feature>
<proteinExistence type="predicted"/>
<keyword evidence="3" id="KW-1185">Reference proteome</keyword>
<reference evidence="2" key="1">
    <citation type="submission" date="2021-02" db="EMBL/GenBank/DDBJ databases">
        <authorList>
            <person name="Dougan E. K."/>
            <person name="Rhodes N."/>
            <person name="Thang M."/>
            <person name="Chan C."/>
        </authorList>
    </citation>
    <scope>NUCLEOTIDE SEQUENCE</scope>
</reference>
<accession>A0A812RM08</accession>
<dbReference type="Proteomes" id="UP000604046">
    <property type="component" value="Unassembled WGS sequence"/>
</dbReference>
<gene>
    <name evidence="2" type="ORF">SNAT2548_LOCUS24158</name>
</gene>
<name>A0A812RM08_9DINO</name>
<dbReference type="OrthoDB" id="424364at2759"/>
<evidence type="ECO:0000313" key="3">
    <source>
        <dbReference type="Proteomes" id="UP000604046"/>
    </source>
</evidence>
<dbReference type="EMBL" id="CAJNDS010002347">
    <property type="protein sequence ID" value="CAE7444032.1"/>
    <property type="molecule type" value="Genomic_DNA"/>
</dbReference>
<sequence length="322" mass="34026">MVCSVQCLSFAERRAPLLLDCGGVFFEEKVKALQREHEEPPGYFSGEGYLKPRWPMDYPGDGQERSTLGRTSLPPMTLPHTPGNPPGIPGGIPGGNPAVPNSSQSAPSAVSTLPMLDRWSGRSEPARSGSLTGTLPEASDRAALIPRLIQPSSEAQFHVPVDGLSSLWRGESPVGIYGPGGHTLLFARFSQDSKDRRWLELSTTANTQFPHCRVGPLRLGADPSGACLHIFGPNGDKYGLLQNCGEEWQLRRAEGSVLMSVGAAAGGVGLTAATDGQLTATAWPEHAGALVVKVSPGRDPLLALLCMLAVLLLSPELSGLGH</sequence>
<feature type="region of interest" description="Disordered" evidence="1">
    <location>
        <begin position="59"/>
        <end position="111"/>
    </location>
</feature>
<organism evidence="2 3">
    <name type="scientific">Symbiodinium natans</name>
    <dbReference type="NCBI Taxonomy" id="878477"/>
    <lineage>
        <taxon>Eukaryota</taxon>
        <taxon>Sar</taxon>
        <taxon>Alveolata</taxon>
        <taxon>Dinophyceae</taxon>
        <taxon>Suessiales</taxon>
        <taxon>Symbiodiniaceae</taxon>
        <taxon>Symbiodinium</taxon>
    </lineage>
</organism>
<protein>
    <submittedName>
        <fullName evidence="2">Uncharacterized protein</fullName>
    </submittedName>
</protein>
<dbReference type="AlphaFoldDB" id="A0A812RM08"/>
<evidence type="ECO:0000256" key="1">
    <source>
        <dbReference type="SAM" id="MobiDB-lite"/>
    </source>
</evidence>
<evidence type="ECO:0000313" key="2">
    <source>
        <dbReference type="EMBL" id="CAE7444032.1"/>
    </source>
</evidence>
<comment type="caution">
    <text evidence="2">The sequence shown here is derived from an EMBL/GenBank/DDBJ whole genome shotgun (WGS) entry which is preliminary data.</text>
</comment>